<evidence type="ECO:0000256" key="5">
    <source>
        <dbReference type="ARBA" id="ARBA00023136"/>
    </source>
</evidence>
<evidence type="ECO:0000256" key="4">
    <source>
        <dbReference type="ARBA" id="ARBA00022989"/>
    </source>
</evidence>
<keyword evidence="3 6" id="KW-0812">Transmembrane</keyword>
<dbReference type="RefSeq" id="WP_044664886.1">
    <property type="nucleotide sequence ID" value="NZ_CDRZ01000190.1"/>
</dbReference>
<feature type="transmembrane region" description="Helical" evidence="6">
    <location>
        <begin position="54"/>
        <end position="82"/>
    </location>
</feature>
<evidence type="ECO:0000256" key="6">
    <source>
        <dbReference type="SAM" id="Phobius"/>
    </source>
</evidence>
<dbReference type="EMBL" id="CDRZ01000190">
    <property type="protein sequence ID" value="CEO88815.1"/>
    <property type="molecule type" value="Genomic_DNA"/>
</dbReference>
<feature type="transmembrane region" description="Helical" evidence="6">
    <location>
        <begin position="165"/>
        <end position="183"/>
    </location>
</feature>
<dbReference type="CDD" id="cd06579">
    <property type="entry name" value="TM_PBP1_transp_AraH_like"/>
    <property type="match status" value="1"/>
</dbReference>
<dbReference type="Pfam" id="PF02653">
    <property type="entry name" value="BPD_transp_2"/>
    <property type="match status" value="1"/>
</dbReference>
<keyword evidence="5 6" id="KW-0472">Membrane</keyword>
<keyword evidence="2" id="KW-1003">Cell membrane</keyword>
<evidence type="ECO:0000256" key="3">
    <source>
        <dbReference type="ARBA" id="ARBA00022692"/>
    </source>
</evidence>
<dbReference type="GO" id="GO:0005886">
    <property type="term" value="C:plasma membrane"/>
    <property type="evidence" value="ECO:0007669"/>
    <property type="project" value="UniProtKB-SubCell"/>
</dbReference>
<evidence type="ECO:0000256" key="1">
    <source>
        <dbReference type="ARBA" id="ARBA00004651"/>
    </source>
</evidence>
<dbReference type="OrthoDB" id="9789111at2"/>
<keyword evidence="4 6" id="KW-1133">Transmembrane helix</keyword>
<evidence type="ECO:0000313" key="7">
    <source>
        <dbReference type="EMBL" id="CEO88815.1"/>
    </source>
</evidence>
<keyword evidence="8" id="KW-1185">Reference proteome</keyword>
<accession>A0A0B7MFI7</accession>
<feature type="transmembrane region" description="Helical" evidence="6">
    <location>
        <begin position="14"/>
        <end position="34"/>
    </location>
</feature>
<evidence type="ECO:0000313" key="8">
    <source>
        <dbReference type="Proteomes" id="UP000046155"/>
    </source>
</evidence>
<proteinExistence type="predicted"/>
<feature type="transmembrane region" description="Helical" evidence="6">
    <location>
        <begin position="293"/>
        <end position="312"/>
    </location>
</feature>
<comment type="subcellular location">
    <subcellularLocation>
        <location evidence="1">Cell membrane</location>
        <topology evidence="1">Multi-pass membrane protein</topology>
    </subcellularLocation>
</comment>
<dbReference type="Proteomes" id="UP000046155">
    <property type="component" value="Unassembled WGS sequence"/>
</dbReference>
<name>A0A0B7MFI7_9FIRM</name>
<dbReference type="InterPro" id="IPR001851">
    <property type="entry name" value="ABC_transp_permease"/>
</dbReference>
<feature type="transmembrane region" description="Helical" evidence="6">
    <location>
        <begin position="216"/>
        <end position="235"/>
    </location>
</feature>
<sequence length="322" mass="34101">MGGKLLKIAQSRHFAQILLLLILLVMGVVLSFLSPYFLTWSNFYNILDQTSVDIILAIGMVFVIASGGIDLSIGSVLAYSGIMMAFAMKAGIPVPLAVALGIFAGVVIGLCSGLLISCLRLNPLVTTLGFMSIARGLALILTKSSPIYGFPNAFKFIGSGRVGPVNVPIIIALVIVIISCILLNKTKWGYYTLALGGNEEALRRAGVTTYKYRTSLYVFCSLMAATAGMITIARLNSADPLAGWMVETDAIAAVVLGGTSLSGGRGSIVGAVLACLVLGMLDNGLILMAIPAYYQKLFCGLIIIIALVATELRNRKEHRNFG</sequence>
<feature type="transmembrane region" description="Helical" evidence="6">
    <location>
        <begin position="94"/>
        <end position="116"/>
    </location>
</feature>
<dbReference type="PANTHER" id="PTHR32196:SF72">
    <property type="entry name" value="RIBOSE IMPORT PERMEASE PROTEIN RBSC"/>
    <property type="match status" value="1"/>
</dbReference>
<dbReference type="GO" id="GO:0022857">
    <property type="term" value="F:transmembrane transporter activity"/>
    <property type="evidence" value="ECO:0007669"/>
    <property type="project" value="InterPro"/>
</dbReference>
<evidence type="ECO:0000256" key="2">
    <source>
        <dbReference type="ARBA" id="ARBA00022475"/>
    </source>
</evidence>
<gene>
    <name evidence="7" type="primary">rbsC</name>
    <name evidence="7" type="ORF">SSCH_270006</name>
</gene>
<reference evidence="8" key="1">
    <citation type="submission" date="2015-01" db="EMBL/GenBank/DDBJ databases">
        <authorList>
            <person name="Manzoor Shahid"/>
            <person name="Zubair Saima"/>
        </authorList>
    </citation>
    <scope>NUCLEOTIDE SEQUENCE [LARGE SCALE GENOMIC DNA]</scope>
    <source>
        <strain evidence="8">Sp3</strain>
    </source>
</reference>
<organism evidence="7 8">
    <name type="scientific">Syntrophaceticus schinkii</name>
    <dbReference type="NCBI Taxonomy" id="499207"/>
    <lineage>
        <taxon>Bacteria</taxon>
        <taxon>Bacillati</taxon>
        <taxon>Bacillota</taxon>
        <taxon>Clostridia</taxon>
        <taxon>Thermoanaerobacterales</taxon>
        <taxon>Thermoanaerobacterales Family III. Incertae Sedis</taxon>
        <taxon>Syntrophaceticus</taxon>
    </lineage>
</organism>
<protein>
    <submittedName>
        <fullName evidence="7">D-ribose transporter subunit membrane component of ABC superfamily</fullName>
    </submittedName>
</protein>
<dbReference type="PANTHER" id="PTHR32196">
    <property type="entry name" value="ABC TRANSPORTER PERMEASE PROTEIN YPHD-RELATED-RELATED"/>
    <property type="match status" value="1"/>
</dbReference>
<dbReference type="AlphaFoldDB" id="A0A0B7MFI7"/>